<protein>
    <recommendedName>
        <fullName evidence="3">GH16 domain-containing protein</fullName>
    </recommendedName>
</protein>
<dbReference type="PROSITE" id="PS51762">
    <property type="entry name" value="GH16_2"/>
    <property type="match status" value="1"/>
</dbReference>
<dbReference type="STRING" id="1338011.BD94_2443"/>
<feature type="signal peptide" evidence="2">
    <location>
        <begin position="1"/>
        <end position="18"/>
    </location>
</feature>
<evidence type="ECO:0000313" key="5">
    <source>
        <dbReference type="Proteomes" id="UP000028933"/>
    </source>
</evidence>
<reference evidence="4" key="1">
    <citation type="journal article" date="2013" name="Lancet">
        <title>First case of E anophelis outbreak in an intensive-care unit.</title>
        <authorList>
            <person name="Teo J."/>
            <person name="Tan S.Y."/>
            <person name="Tay M."/>
            <person name="Ding Y."/>
            <person name="Kjelleberg S."/>
            <person name="Givskov M."/>
            <person name="Lin R.T."/>
            <person name="Yang L."/>
        </authorList>
    </citation>
    <scope>NUCLEOTIDE SEQUENCE [LARGE SCALE GENOMIC DNA]</scope>
    <source>
        <strain evidence="4">NUHP1</strain>
    </source>
</reference>
<dbReference type="InterPro" id="IPR000757">
    <property type="entry name" value="Beta-glucanase-like"/>
</dbReference>
<organism evidence="4 5">
    <name type="scientific">Elizabethkingia anophelis NUHP1</name>
    <dbReference type="NCBI Taxonomy" id="1338011"/>
    <lineage>
        <taxon>Bacteria</taxon>
        <taxon>Pseudomonadati</taxon>
        <taxon>Bacteroidota</taxon>
        <taxon>Flavobacteriia</taxon>
        <taxon>Flavobacteriales</taxon>
        <taxon>Weeksellaceae</taxon>
        <taxon>Elizabethkingia</taxon>
    </lineage>
</organism>
<dbReference type="RefSeq" id="WP_024564061.1">
    <property type="nucleotide sequence ID" value="NZ_CP007547.1"/>
</dbReference>
<accession>A0A077EI68</accession>
<proteinExistence type="inferred from homology"/>
<dbReference type="InterPro" id="IPR013320">
    <property type="entry name" value="ConA-like_dom_sf"/>
</dbReference>
<evidence type="ECO:0000256" key="1">
    <source>
        <dbReference type="ARBA" id="ARBA00006865"/>
    </source>
</evidence>
<keyword evidence="2" id="KW-0732">Signal</keyword>
<dbReference type="GO" id="GO:0004553">
    <property type="term" value="F:hydrolase activity, hydrolyzing O-glycosyl compounds"/>
    <property type="evidence" value="ECO:0007669"/>
    <property type="project" value="InterPro"/>
</dbReference>
<name>A0A077EI68_9FLAO</name>
<dbReference type="GO" id="GO:0005975">
    <property type="term" value="P:carbohydrate metabolic process"/>
    <property type="evidence" value="ECO:0007669"/>
    <property type="project" value="InterPro"/>
</dbReference>
<comment type="similarity">
    <text evidence="1">Belongs to the glycosyl hydrolase 16 family.</text>
</comment>
<dbReference type="Gene3D" id="2.60.120.200">
    <property type="match status" value="1"/>
</dbReference>
<gene>
    <name evidence="4" type="ORF">BD94_2443</name>
</gene>
<dbReference type="AlphaFoldDB" id="A0A077EI68"/>
<dbReference type="EMBL" id="CP007547">
    <property type="protein sequence ID" value="AIL46218.1"/>
    <property type="molecule type" value="Genomic_DNA"/>
</dbReference>
<dbReference type="Pfam" id="PF00722">
    <property type="entry name" value="Glyco_hydro_16"/>
    <property type="match status" value="1"/>
</dbReference>
<dbReference type="SUPFAM" id="SSF49899">
    <property type="entry name" value="Concanavalin A-like lectins/glucanases"/>
    <property type="match status" value="1"/>
</dbReference>
<feature type="chain" id="PRO_5001718407" description="GH16 domain-containing protein" evidence="2">
    <location>
        <begin position="19"/>
        <end position="523"/>
    </location>
</feature>
<sequence>MKKTILLLLCFSTGSIFAQSVKSGSTLQLLGTRSWIRVNLPVQKDTGSKLYWSTENKKPASPSATINNNEAFYIQNVKPETLYYIWAETSQGLQKQTVRTSKKWTLDTSELKELNTNPSSKAIPQGMKIFWQDEFNDKLLNKNKWTTNYFSSLNYTSEESKKEMLAGQLPQPAYTLNGKFINLYVSDTLPKRSYNPKGGQKISSIQTYDWKSNENLLDNSRGGYFEVKVRRNSSGNPEGTNTAFWFDSPGPDLRYYLEQGTYLNGTEGIRPKGQLFEIDVFEYLNAQFVLHGHVDQKGVFQRNLATHIAEGIDHINKWVTHGILWTPTSIKHYINGKLIKDFTDKHQIYSPNHFMNVFLGSYGAKGQVNMDVDYIRAYNWPLEKGNELPNPGFEDSGNLIPWEGNGTLVPQKGIKNSTAALLNPGENIEQYVYLNHSTSYQLELFIKNKGNIKVDIDDTAPVSGTLSSIKKSEFTGNGNYAKQHIDFITGKDKAYNMKTIRISIKNTGNSAVLLDDITIKKIK</sequence>
<reference evidence="4" key="2">
    <citation type="journal article" date="2015" name="Genome Biol. Evol.">
        <title>Complete Genome Sequence and Transcriptomic Analysis of the Novel Pathogen Elizabethkingia anophelis in Response to Oxidative Stress.</title>
        <authorList>
            <person name="Li Y."/>
            <person name="Liu Y."/>
            <person name="Chew S.C."/>
            <person name="Tay M."/>
            <person name="Salido M.M."/>
            <person name="Teo J."/>
            <person name="Lauro F.M."/>
            <person name="Givskov M."/>
            <person name="Yang L."/>
        </authorList>
    </citation>
    <scope>NUCLEOTIDE SEQUENCE</scope>
    <source>
        <strain evidence="4">NUHP1</strain>
    </source>
</reference>
<dbReference type="HOGENOM" id="CLU_514656_0_0_10"/>
<dbReference type="Proteomes" id="UP000028933">
    <property type="component" value="Chromosome"/>
</dbReference>
<dbReference type="eggNOG" id="ENOG502Z9NK">
    <property type="taxonomic scope" value="Bacteria"/>
</dbReference>
<evidence type="ECO:0000256" key="2">
    <source>
        <dbReference type="SAM" id="SignalP"/>
    </source>
</evidence>
<feature type="domain" description="GH16" evidence="3">
    <location>
        <begin position="112"/>
        <end position="383"/>
    </location>
</feature>
<evidence type="ECO:0000313" key="4">
    <source>
        <dbReference type="EMBL" id="AIL46218.1"/>
    </source>
</evidence>
<dbReference type="CDD" id="cd00413">
    <property type="entry name" value="Glyco_hydrolase_16"/>
    <property type="match status" value="1"/>
</dbReference>
<evidence type="ECO:0000259" key="3">
    <source>
        <dbReference type="PROSITE" id="PS51762"/>
    </source>
</evidence>
<dbReference type="Gene3D" id="2.60.120.260">
    <property type="entry name" value="Galactose-binding domain-like"/>
    <property type="match status" value="1"/>
</dbReference>
<dbReference type="KEGG" id="eao:BD94_2443"/>